<protein>
    <submittedName>
        <fullName evidence="1">Uncharacterized protein</fullName>
    </submittedName>
</protein>
<evidence type="ECO:0000313" key="2">
    <source>
        <dbReference type="Proteomes" id="UP000198556"/>
    </source>
</evidence>
<gene>
    <name evidence="1" type="ORF">SAMN05421767_1584</name>
</gene>
<evidence type="ECO:0000313" key="1">
    <source>
        <dbReference type="EMBL" id="SER47235.1"/>
    </source>
</evidence>
<dbReference type="STRING" id="137733.SAMN05421767_1584"/>
<name>A0A1H9PH95_9LACT</name>
<organism evidence="1 2">
    <name type="scientific">Granulicatella balaenopterae</name>
    <dbReference type="NCBI Taxonomy" id="137733"/>
    <lineage>
        <taxon>Bacteria</taxon>
        <taxon>Bacillati</taxon>
        <taxon>Bacillota</taxon>
        <taxon>Bacilli</taxon>
        <taxon>Lactobacillales</taxon>
        <taxon>Carnobacteriaceae</taxon>
        <taxon>Granulicatella</taxon>
    </lineage>
</organism>
<dbReference type="Proteomes" id="UP000198556">
    <property type="component" value="Unassembled WGS sequence"/>
</dbReference>
<keyword evidence="2" id="KW-1185">Reference proteome</keyword>
<dbReference type="AlphaFoldDB" id="A0A1H9PH95"/>
<dbReference type="EMBL" id="FOGF01000058">
    <property type="protein sequence ID" value="SER47235.1"/>
    <property type="molecule type" value="Genomic_DNA"/>
</dbReference>
<reference evidence="1 2" key="1">
    <citation type="submission" date="2016-10" db="EMBL/GenBank/DDBJ databases">
        <authorList>
            <person name="de Groot N.N."/>
        </authorList>
    </citation>
    <scope>NUCLEOTIDE SEQUENCE [LARGE SCALE GENOMIC DNA]</scope>
    <source>
        <strain evidence="1 2">DSM 15827</strain>
    </source>
</reference>
<proteinExistence type="predicted"/>
<accession>A0A1H9PH95</accession>
<dbReference type="RefSeq" id="WP_089747974.1">
    <property type="nucleotide sequence ID" value="NZ_FOGF01000058.1"/>
</dbReference>
<sequence>MEQLILLKELKKINNELAIKYAYHNLQITINDKNDEDLLFYVCNVADGKMYTPKIILKNTTLTEEKLEEITKLLQKYNHKTYQPEKLYAV</sequence>